<evidence type="ECO:0000313" key="3">
    <source>
        <dbReference type="Proteomes" id="UP000199213"/>
    </source>
</evidence>
<proteinExistence type="predicted"/>
<dbReference type="Gene3D" id="3.40.50.12780">
    <property type="entry name" value="N-terminal domain of ligase-like"/>
    <property type="match status" value="1"/>
</dbReference>
<dbReference type="InterPro" id="IPR042099">
    <property type="entry name" value="ANL_N_sf"/>
</dbReference>
<dbReference type="OrthoDB" id="4495845at2"/>
<dbReference type="Pfam" id="PF00501">
    <property type="entry name" value="AMP-binding"/>
    <property type="match status" value="1"/>
</dbReference>
<name>A0A1G8VJ53_ACTMZ</name>
<dbReference type="AlphaFoldDB" id="A0A1G8VJ53"/>
<sequence>MQDSVIHKSIRKHGLQLGMVPQWAVARNSSTELDVDHELDALPEVGRRLTVSELAEHVDDLAGRLWAAGIRPEEYVAIHKTANFDIWMLATAASRIGAVPVLLSPALDGATVGALLGRLDRPHLLSDAHKLDAMAEVPLRELTEQVITVAGHSSDAVSLGELAGSSRVRPVLKEPDEPAMITHTSGTTGIPKLIVHTPRSMGTRLRPQWWLLSLLRKRETVAINVPYVHSRTFAAMSLVLLKAMPVLLMNEPEPEEAAELFVKHRPGLIEALPNTLMAWEKLTEDPRRPFASIRYFSSTFDAIHPRTISHILESSKRFAPLFFQIYGQSEVGPAVGRPYFRGHAHRANGRCVGWTMPGCARVRVVSRNGERPSRNNPGYIEVAWSGLAKTYLGEQERYDTNRYGAWWRTGDIGYRTKFGCLHMFDREIDMIHGVRSTLEVEDLVLNRMDELGELVVVRGSNSEPIPVLCTNDDQPLDRDRWYAAVADLPQLAEPVQIPEAELPRTATLKVQRVELSRRLQERTQGAPDV</sequence>
<dbReference type="GO" id="GO:0016874">
    <property type="term" value="F:ligase activity"/>
    <property type="evidence" value="ECO:0007669"/>
    <property type="project" value="UniProtKB-KW"/>
</dbReference>
<dbReference type="PANTHER" id="PTHR43767">
    <property type="entry name" value="LONG-CHAIN-FATTY-ACID--COA LIGASE"/>
    <property type="match status" value="1"/>
</dbReference>
<organism evidence="2 3">
    <name type="scientific">Actinopolyspora mzabensis</name>
    <dbReference type="NCBI Taxonomy" id="995066"/>
    <lineage>
        <taxon>Bacteria</taxon>
        <taxon>Bacillati</taxon>
        <taxon>Actinomycetota</taxon>
        <taxon>Actinomycetes</taxon>
        <taxon>Actinopolysporales</taxon>
        <taxon>Actinopolysporaceae</taxon>
        <taxon>Actinopolyspora</taxon>
    </lineage>
</organism>
<gene>
    <name evidence="2" type="ORF">SAMN04487820_101117</name>
</gene>
<dbReference type="InterPro" id="IPR050237">
    <property type="entry name" value="ATP-dep_AMP-bd_enzyme"/>
</dbReference>
<dbReference type="InterPro" id="IPR000873">
    <property type="entry name" value="AMP-dep_synth/lig_dom"/>
</dbReference>
<dbReference type="Proteomes" id="UP000199213">
    <property type="component" value="Unassembled WGS sequence"/>
</dbReference>
<dbReference type="RefSeq" id="WP_092625291.1">
    <property type="nucleotide sequence ID" value="NZ_FNFM01000001.1"/>
</dbReference>
<feature type="domain" description="AMP-dependent synthetase/ligase" evidence="1">
    <location>
        <begin position="44"/>
        <end position="392"/>
    </location>
</feature>
<accession>A0A1G8VJ53</accession>
<reference evidence="3" key="1">
    <citation type="submission" date="2016-10" db="EMBL/GenBank/DDBJ databases">
        <authorList>
            <person name="Varghese N."/>
            <person name="Submissions S."/>
        </authorList>
    </citation>
    <scope>NUCLEOTIDE SEQUENCE [LARGE SCALE GENOMIC DNA]</scope>
    <source>
        <strain evidence="3">DSM 45460</strain>
    </source>
</reference>
<keyword evidence="3" id="KW-1185">Reference proteome</keyword>
<dbReference type="PANTHER" id="PTHR43767:SF1">
    <property type="entry name" value="NONRIBOSOMAL PEPTIDE SYNTHASE PES1 (EUROFUNG)-RELATED"/>
    <property type="match status" value="1"/>
</dbReference>
<dbReference type="EMBL" id="FNFM01000001">
    <property type="protein sequence ID" value="SDJ66023.1"/>
    <property type="molecule type" value="Genomic_DNA"/>
</dbReference>
<keyword evidence="2" id="KW-0436">Ligase</keyword>
<dbReference type="InterPro" id="IPR020845">
    <property type="entry name" value="AMP-binding_CS"/>
</dbReference>
<protein>
    <submittedName>
        <fullName evidence="2">Acyl-coenzyme A synthetase/AMP-(Fatty) acid ligase</fullName>
    </submittedName>
</protein>
<dbReference type="SUPFAM" id="SSF56801">
    <property type="entry name" value="Acetyl-CoA synthetase-like"/>
    <property type="match status" value="1"/>
</dbReference>
<evidence type="ECO:0000313" key="2">
    <source>
        <dbReference type="EMBL" id="SDJ66023.1"/>
    </source>
</evidence>
<dbReference type="PROSITE" id="PS00455">
    <property type="entry name" value="AMP_BINDING"/>
    <property type="match status" value="1"/>
</dbReference>
<evidence type="ECO:0000259" key="1">
    <source>
        <dbReference type="Pfam" id="PF00501"/>
    </source>
</evidence>